<dbReference type="FunFam" id="2.160.20.10:FF:000032">
    <property type="entry name" value="Pectin lyase-like superfamily protein"/>
    <property type="match status" value="1"/>
</dbReference>
<dbReference type="EC" id="3.2.1.15" evidence="3"/>
<dbReference type="SUPFAM" id="SSF51126">
    <property type="entry name" value="Pectin lyase-like"/>
    <property type="match status" value="1"/>
</dbReference>
<sequence>MAKFVFIFLFFLVLGSQAYHAVDVLDHGAIGNGHTDDSKAFDSAFRMACDSSSRTATIVVPGRKSFFLQPLVFNGKQCRPSTITFQIDGDIVAPSDPNAWHGCDGDDDKLCHAWIEFKHFDGLYIQGSGTINGRGRKWWRRHSCHKNACKRTVPTGMMISDSNDVHLLGLTFEDSPKMHIAFEDSTRVYAYQLTIKAPADSPNTDGIHIQHCSHVFIDHCFIGTGDDCVSIGDGSAHLEITNVECGPGHGISIGSLGKHKERETVESVHVRNATFTGTQNGVRIKTWQGGKGYASNMIFENIFFHGARYPIIIDQYYCDHEHCTNQTSAVHINNITYMNIEGTSEKEIAVKLACSQPVPCRNIIMKNINLQREEDQHKLKETSSFCFNVRGRSSGNVFPKVPCLYVDKNL</sequence>
<name>A0AA39VLE2_ACESA</name>
<evidence type="ECO:0000256" key="11">
    <source>
        <dbReference type="ARBA" id="ARBA00034074"/>
    </source>
</evidence>
<keyword evidence="10" id="KW-0961">Cell wall biogenesis/degradation</keyword>
<proteinExistence type="inferred from homology"/>
<dbReference type="Pfam" id="PF00295">
    <property type="entry name" value="Glyco_hydro_28"/>
    <property type="match status" value="1"/>
</dbReference>
<keyword evidence="4" id="KW-0134">Cell wall</keyword>
<evidence type="ECO:0000256" key="3">
    <source>
        <dbReference type="ARBA" id="ARBA00012736"/>
    </source>
</evidence>
<evidence type="ECO:0000256" key="5">
    <source>
        <dbReference type="ARBA" id="ARBA00022525"/>
    </source>
</evidence>
<organism evidence="15 16">
    <name type="scientific">Acer saccharum</name>
    <name type="common">Sugar maple</name>
    <dbReference type="NCBI Taxonomy" id="4024"/>
    <lineage>
        <taxon>Eukaryota</taxon>
        <taxon>Viridiplantae</taxon>
        <taxon>Streptophyta</taxon>
        <taxon>Embryophyta</taxon>
        <taxon>Tracheophyta</taxon>
        <taxon>Spermatophyta</taxon>
        <taxon>Magnoliopsida</taxon>
        <taxon>eudicotyledons</taxon>
        <taxon>Gunneridae</taxon>
        <taxon>Pentapetalae</taxon>
        <taxon>rosids</taxon>
        <taxon>malvids</taxon>
        <taxon>Sapindales</taxon>
        <taxon>Sapindaceae</taxon>
        <taxon>Hippocastanoideae</taxon>
        <taxon>Acereae</taxon>
        <taxon>Acer</taxon>
    </lineage>
</organism>
<dbReference type="InterPro" id="IPR000743">
    <property type="entry name" value="Glyco_hydro_28"/>
</dbReference>
<comment type="caution">
    <text evidence="15">The sequence shown here is derived from an EMBL/GenBank/DDBJ whole genome shotgun (WGS) entry which is preliminary data.</text>
</comment>
<gene>
    <name evidence="15" type="ORF">LWI29_009188</name>
</gene>
<evidence type="ECO:0000256" key="9">
    <source>
        <dbReference type="ARBA" id="ARBA00023295"/>
    </source>
</evidence>
<dbReference type="PANTHER" id="PTHR31375">
    <property type="match status" value="1"/>
</dbReference>
<comment type="catalytic activity">
    <reaction evidence="11">
        <text>(1,4-alpha-D-galacturonosyl)n+m + H2O = (1,4-alpha-D-galacturonosyl)n + (1,4-alpha-D-galacturonosyl)m.</text>
        <dbReference type="EC" id="3.2.1.15"/>
    </reaction>
</comment>
<evidence type="ECO:0000256" key="1">
    <source>
        <dbReference type="ARBA" id="ARBA00004191"/>
    </source>
</evidence>
<dbReference type="InterPro" id="IPR011050">
    <property type="entry name" value="Pectin_lyase_fold/virulence"/>
</dbReference>
<dbReference type="Proteomes" id="UP001168877">
    <property type="component" value="Unassembled WGS sequence"/>
</dbReference>
<dbReference type="InterPro" id="IPR012334">
    <property type="entry name" value="Pectin_lyas_fold"/>
</dbReference>
<dbReference type="Gene3D" id="2.160.20.10">
    <property type="entry name" value="Single-stranded right-handed beta-helix, Pectin lyase-like"/>
    <property type="match status" value="1"/>
</dbReference>
<reference evidence="15" key="1">
    <citation type="journal article" date="2022" name="Plant J.">
        <title>Strategies of tolerance reflected in two North American maple genomes.</title>
        <authorList>
            <person name="McEvoy S.L."/>
            <person name="Sezen U.U."/>
            <person name="Trouern-Trend A."/>
            <person name="McMahon S.M."/>
            <person name="Schaberg P.G."/>
            <person name="Yang J."/>
            <person name="Wegrzyn J.L."/>
            <person name="Swenson N.G."/>
        </authorList>
    </citation>
    <scope>NUCLEOTIDE SEQUENCE</scope>
    <source>
        <strain evidence="15">NS2018</strain>
    </source>
</reference>
<accession>A0AA39VLE2</accession>
<keyword evidence="7" id="KW-0677">Repeat</keyword>
<keyword evidence="6 14" id="KW-0732">Signal</keyword>
<reference evidence="15" key="2">
    <citation type="submission" date="2023-06" db="EMBL/GenBank/DDBJ databases">
        <authorList>
            <person name="Swenson N.G."/>
            <person name="Wegrzyn J.L."/>
            <person name="Mcevoy S.L."/>
        </authorList>
    </citation>
    <scope>NUCLEOTIDE SEQUENCE</scope>
    <source>
        <strain evidence="15">NS2018</strain>
        <tissue evidence="15">Leaf</tissue>
    </source>
</reference>
<keyword evidence="16" id="KW-1185">Reference proteome</keyword>
<dbReference type="GO" id="GO:0004650">
    <property type="term" value="F:polygalacturonase activity"/>
    <property type="evidence" value="ECO:0007669"/>
    <property type="project" value="UniProtKB-EC"/>
</dbReference>
<protein>
    <recommendedName>
        <fullName evidence="3">endo-polygalacturonase</fullName>
        <ecNumber evidence="3">3.2.1.15</ecNumber>
    </recommendedName>
</protein>
<dbReference type="EMBL" id="JAUESC010000383">
    <property type="protein sequence ID" value="KAK0584202.1"/>
    <property type="molecule type" value="Genomic_DNA"/>
</dbReference>
<evidence type="ECO:0000313" key="16">
    <source>
        <dbReference type="Proteomes" id="UP001168877"/>
    </source>
</evidence>
<keyword evidence="9 13" id="KW-0326">Glycosidase</keyword>
<feature type="chain" id="PRO_5041283342" description="endo-polygalacturonase" evidence="14">
    <location>
        <begin position="19"/>
        <end position="410"/>
    </location>
</feature>
<dbReference type="PROSITE" id="PS00502">
    <property type="entry name" value="POLYGALACTURONASE"/>
    <property type="match status" value="1"/>
</dbReference>
<comment type="similarity">
    <text evidence="2 13">Belongs to the glycosyl hydrolase 28 family.</text>
</comment>
<comment type="subcellular location">
    <subcellularLocation>
        <location evidence="1">Secreted</location>
        <location evidence="1">Cell wall</location>
    </subcellularLocation>
</comment>
<dbReference type="GO" id="GO:0005975">
    <property type="term" value="P:carbohydrate metabolic process"/>
    <property type="evidence" value="ECO:0007669"/>
    <property type="project" value="InterPro"/>
</dbReference>
<evidence type="ECO:0000256" key="7">
    <source>
        <dbReference type="ARBA" id="ARBA00022737"/>
    </source>
</evidence>
<dbReference type="AlphaFoldDB" id="A0AA39VLE2"/>
<keyword evidence="8 13" id="KW-0378">Hydrolase</keyword>
<evidence type="ECO:0000256" key="4">
    <source>
        <dbReference type="ARBA" id="ARBA00022512"/>
    </source>
</evidence>
<evidence type="ECO:0000256" key="12">
    <source>
        <dbReference type="PROSITE-ProRule" id="PRU10052"/>
    </source>
</evidence>
<evidence type="ECO:0000313" key="15">
    <source>
        <dbReference type="EMBL" id="KAK0584202.1"/>
    </source>
</evidence>
<feature type="active site" evidence="12">
    <location>
        <position position="249"/>
    </location>
</feature>
<evidence type="ECO:0000256" key="6">
    <source>
        <dbReference type="ARBA" id="ARBA00022729"/>
    </source>
</evidence>
<evidence type="ECO:0000256" key="10">
    <source>
        <dbReference type="ARBA" id="ARBA00023316"/>
    </source>
</evidence>
<evidence type="ECO:0000256" key="13">
    <source>
        <dbReference type="RuleBase" id="RU361169"/>
    </source>
</evidence>
<feature type="signal peptide" evidence="14">
    <location>
        <begin position="1"/>
        <end position="18"/>
    </location>
</feature>
<dbReference type="GO" id="GO:0071555">
    <property type="term" value="P:cell wall organization"/>
    <property type="evidence" value="ECO:0007669"/>
    <property type="project" value="UniProtKB-KW"/>
</dbReference>
<evidence type="ECO:0000256" key="2">
    <source>
        <dbReference type="ARBA" id="ARBA00008834"/>
    </source>
</evidence>
<keyword evidence="5" id="KW-0964">Secreted</keyword>
<evidence type="ECO:0000256" key="14">
    <source>
        <dbReference type="SAM" id="SignalP"/>
    </source>
</evidence>
<evidence type="ECO:0000256" key="8">
    <source>
        <dbReference type="ARBA" id="ARBA00022801"/>
    </source>
</evidence>